<dbReference type="PROSITE" id="PS00141">
    <property type="entry name" value="ASP_PROTEASE"/>
    <property type="match status" value="1"/>
</dbReference>
<dbReference type="PANTHER" id="PTHR15503">
    <property type="entry name" value="LDOC1 RELATED"/>
    <property type="match status" value="1"/>
</dbReference>
<sequence>MNPRDTPGMTDALSQALPTPGYDELMSAVVDLMNQNRVLMQQQAATQAEMAQRHDRMIAQLVNQQSSQQLRLDNAKLPQYGGAVHESLRLYWERMDFFFEARNIAWYSPRLSQQIVAALGGTLKNEAAEWFMAVKHDITTVEQFYEGLKTEFVPPDMQERLRDRLAELDQNRCKNLLDYIGKVQSIMAQVEMMSNIDQVRYFVRGLLPKTKEEVEYLRPRTLQEAMRIAMDFDRSHYSTNPREHHDRRDERRGRRNGQRRGNDNDGAEPMDIDSAKLSIDECMRKGLCFECKERGHRRADCPKKQAHERKKVHFKSNHVTEVEEGTMDVPVTFDEFTIATVNEMPPKASDLLIKTGTIDGTEVKIMFDTGATTNLLRPGIAKKVVAIKDTSARRFDGTETPKFQTNIVEAAVEVEGSNWGAVDFVECDLSISTKH</sequence>
<organism evidence="4 5">
    <name type="scientific">Lagenidium giganteum</name>
    <dbReference type="NCBI Taxonomy" id="4803"/>
    <lineage>
        <taxon>Eukaryota</taxon>
        <taxon>Sar</taxon>
        <taxon>Stramenopiles</taxon>
        <taxon>Oomycota</taxon>
        <taxon>Peronosporomycetes</taxon>
        <taxon>Pythiales</taxon>
        <taxon>Pythiaceae</taxon>
    </lineage>
</organism>
<dbReference type="GO" id="GO:0008270">
    <property type="term" value="F:zinc ion binding"/>
    <property type="evidence" value="ECO:0007669"/>
    <property type="project" value="UniProtKB-KW"/>
</dbReference>
<keyword evidence="1" id="KW-0479">Metal-binding</keyword>
<evidence type="ECO:0000259" key="3">
    <source>
        <dbReference type="PROSITE" id="PS50158"/>
    </source>
</evidence>
<evidence type="ECO:0000313" key="5">
    <source>
        <dbReference type="Proteomes" id="UP001146120"/>
    </source>
</evidence>
<accession>A0AAV2YLF5</accession>
<dbReference type="SUPFAM" id="SSF57756">
    <property type="entry name" value="Retrovirus zinc finger-like domains"/>
    <property type="match status" value="1"/>
</dbReference>
<dbReference type="Pfam" id="PF19259">
    <property type="entry name" value="Ty3_capsid"/>
    <property type="match status" value="1"/>
</dbReference>
<reference evidence="4" key="2">
    <citation type="journal article" date="2023" name="Microbiol Resour">
        <title>Decontamination and Annotation of the Draft Genome Sequence of the Oomycete Lagenidium giganteum ARSEF 373.</title>
        <authorList>
            <person name="Morgan W.R."/>
            <person name="Tartar A."/>
        </authorList>
    </citation>
    <scope>NUCLEOTIDE SEQUENCE</scope>
    <source>
        <strain evidence="4">ARSEF 373</strain>
    </source>
</reference>
<dbReference type="GO" id="GO:0003676">
    <property type="term" value="F:nucleic acid binding"/>
    <property type="evidence" value="ECO:0007669"/>
    <property type="project" value="InterPro"/>
</dbReference>
<dbReference type="AlphaFoldDB" id="A0AAV2YLF5"/>
<feature type="domain" description="CCHC-type" evidence="3">
    <location>
        <begin position="288"/>
        <end position="303"/>
    </location>
</feature>
<evidence type="ECO:0000256" key="1">
    <source>
        <dbReference type="PROSITE-ProRule" id="PRU00047"/>
    </source>
</evidence>
<feature type="region of interest" description="Disordered" evidence="2">
    <location>
        <begin position="232"/>
        <end position="272"/>
    </location>
</feature>
<dbReference type="Gene3D" id="2.40.70.10">
    <property type="entry name" value="Acid Proteases"/>
    <property type="match status" value="1"/>
</dbReference>
<dbReference type="InterPro" id="IPR045358">
    <property type="entry name" value="Ty3_capsid"/>
</dbReference>
<dbReference type="SMART" id="SM00343">
    <property type="entry name" value="ZnF_C2HC"/>
    <property type="match status" value="1"/>
</dbReference>
<dbReference type="InterPro" id="IPR032567">
    <property type="entry name" value="RTL1-rel"/>
</dbReference>
<comment type="caution">
    <text evidence="4">The sequence shown here is derived from an EMBL/GenBank/DDBJ whole genome shotgun (WGS) entry which is preliminary data.</text>
</comment>
<dbReference type="Proteomes" id="UP001146120">
    <property type="component" value="Unassembled WGS sequence"/>
</dbReference>
<dbReference type="InterPro" id="IPR001969">
    <property type="entry name" value="Aspartic_peptidase_AS"/>
</dbReference>
<proteinExistence type="predicted"/>
<dbReference type="InterPro" id="IPR001878">
    <property type="entry name" value="Znf_CCHC"/>
</dbReference>
<dbReference type="InterPro" id="IPR036875">
    <property type="entry name" value="Znf_CCHC_sf"/>
</dbReference>
<dbReference type="EMBL" id="DAKRPA010000310">
    <property type="protein sequence ID" value="DAZ93524.1"/>
    <property type="molecule type" value="Genomic_DNA"/>
</dbReference>
<protein>
    <recommendedName>
        <fullName evidence="3">CCHC-type domain-containing protein</fullName>
    </recommendedName>
</protein>
<keyword evidence="1" id="KW-0862">Zinc</keyword>
<reference evidence="4" key="1">
    <citation type="submission" date="2022-11" db="EMBL/GenBank/DDBJ databases">
        <authorList>
            <person name="Morgan W.R."/>
            <person name="Tartar A."/>
        </authorList>
    </citation>
    <scope>NUCLEOTIDE SEQUENCE</scope>
    <source>
        <strain evidence="4">ARSEF 373</strain>
    </source>
</reference>
<evidence type="ECO:0000313" key="4">
    <source>
        <dbReference type="EMBL" id="DAZ93524.1"/>
    </source>
</evidence>
<dbReference type="PROSITE" id="PS50158">
    <property type="entry name" value="ZF_CCHC"/>
    <property type="match status" value="1"/>
</dbReference>
<feature type="compositionally biased region" description="Basic and acidic residues" evidence="2">
    <location>
        <begin position="232"/>
        <end position="252"/>
    </location>
</feature>
<name>A0AAV2YLF5_9STRA</name>
<dbReference type="GO" id="GO:0006508">
    <property type="term" value="P:proteolysis"/>
    <property type="evidence" value="ECO:0007669"/>
    <property type="project" value="InterPro"/>
</dbReference>
<keyword evidence="5" id="KW-1185">Reference proteome</keyword>
<keyword evidence="1" id="KW-0863">Zinc-finger</keyword>
<gene>
    <name evidence="4" type="ORF">N0F65_002450</name>
</gene>
<dbReference type="GO" id="GO:0004190">
    <property type="term" value="F:aspartic-type endopeptidase activity"/>
    <property type="evidence" value="ECO:0007669"/>
    <property type="project" value="InterPro"/>
</dbReference>
<evidence type="ECO:0000256" key="2">
    <source>
        <dbReference type="SAM" id="MobiDB-lite"/>
    </source>
</evidence>
<dbReference type="InterPro" id="IPR021109">
    <property type="entry name" value="Peptidase_aspartic_dom_sf"/>
</dbReference>